<dbReference type="Gene3D" id="3.40.30.10">
    <property type="entry name" value="Glutaredoxin"/>
    <property type="match status" value="1"/>
</dbReference>
<dbReference type="Proteomes" id="UP000013827">
    <property type="component" value="Unassembled WGS sequence"/>
</dbReference>
<evidence type="ECO:0000313" key="2">
    <source>
        <dbReference type="Proteomes" id="UP000013827"/>
    </source>
</evidence>
<dbReference type="PaxDb" id="2903-EOD19249"/>
<dbReference type="GO" id="GO:0015038">
    <property type="term" value="F:glutathione disulfide oxidoreductase activity"/>
    <property type="evidence" value="ECO:0007669"/>
    <property type="project" value="TreeGrafter"/>
</dbReference>
<dbReference type="GeneID" id="17264794"/>
<dbReference type="KEGG" id="ehx:EMIHUDRAFT_223249"/>
<dbReference type="EnsemblProtists" id="EOD19249">
    <property type="protein sequence ID" value="EOD19249"/>
    <property type="gene ID" value="EMIHUDRAFT_243078"/>
</dbReference>
<evidence type="ECO:0000313" key="1">
    <source>
        <dbReference type="EnsemblProtists" id="EOD19249"/>
    </source>
</evidence>
<proteinExistence type="predicted"/>
<dbReference type="AlphaFoldDB" id="A0A0D3J6W4"/>
<dbReference type="PANTHER" id="PTHR45694:SF18">
    <property type="entry name" value="GLUTAREDOXIN-1-RELATED"/>
    <property type="match status" value="1"/>
</dbReference>
<sequence length="219" mass="23173">MAVAFSLTKAFFEWFSASDGVAALHKKHIEGDVALHMLKGTPMAAAPDSLKLDFARSGAGQAVANFMKAEQQHIGGWKVDRIVEAAGSEFNAVCWRQRLLEEVASSQVVLFSFVDCPWCLLAKERLAAIEGNEAWLPAGSVRTIELEARGRDGKALRAAIAAATGRTSMPSVWVGGRCVGGFTDGDMPSGEPGLCLAASPGFEALEASGRLPSLLGHET</sequence>
<reference evidence="1" key="2">
    <citation type="submission" date="2024-10" db="UniProtKB">
        <authorList>
            <consortium name="EnsemblProtists"/>
        </authorList>
    </citation>
    <scope>IDENTIFICATION</scope>
</reference>
<protein>
    <recommendedName>
        <fullName evidence="3">Glutaredoxin domain-containing protein</fullName>
    </recommendedName>
</protein>
<dbReference type="PANTHER" id="PTHR45694">
    <property type="entry name" value="GLUTAREDOXIN 2"/>
    <property type="match status" value="1"/>
</dbReference>
<name>A0A0D3J6W4_EMIH1</name>
<keyword evidence="2" id="KW-1185">Reference proteome</keyword>
<dbReference type="SUPFAM" id="SSF52833">
    <property type="entry name" value="Thioredoxin-like"/>
    <property type="match status" value="1"/>
</dbReference>
<dbReference type="InterPro" id="IPR011767">
    <property type="entry name" value="GLR_AS"/>
</dbReference>
<dbReference type="GO" id="GO:0005737">
    <property type="term" value="C:cytoplasm"/>
    <property type="evidence" value="ECO:0007669"/>
    <property type="project" value="TreeGrafter"/>
</dbReference>
<dbReference type="RefSeq" id="XP_005792446.1">
    <property type="nucleotide sequence ID" value="XM_005792389.1"/>
</dbReference>
<dbReference type="HOGENOM" id="CLU_1263558_0_0_1"/>
<reference evidence="2" key="1">
    <citation type="journal article" date="2013" name="Nature">
        <title>Pan genome of the phytoplankton Emiliania underpins its global distribution.</title>
        <authorList>
            <person name="Read B.A."/>
            <person name="Kegel J."/>
            <person name="Klute M.J."/>
            <person name="Kuo A."/>
            <person name="Lefebvre S.C."/>
            <person name="Maumus F."/>
            <person name="Mayer C."/>
            <person name="Miller J."/>
            <person name="Monier A."/>
            <person name="Salamov A."/>
            <person name="Young J."/>
            <person name="Aguilar M."/>
            <person name="Claverie J.M."/>
            <person name="Frickenhaus S."/>
            <person name="Gonzalez K."/>
            <person name="Herman E.K."/>
            <person name="Lin Y.C."/>
            <person name="Napier J."/>
            <person name="Ogata H."/>
            <person name="Sarno A.F."/>
            <person name="Shmutz J."/>
            <person name="Schroeder D."/>
            <person name="de Vargas C."/>
            <person name="Verret F."/>
            <person name="von Dassow P."/>
            <person name="Valentin K."/>
            <person name="Van de Peer Y."/>
            <person name="Wheeler G."/>
            <person name="Dacks J.B."/>
            <person name="Delwiche C.F."/>
            <person name="Dyhrman S.T."/>
            <person name="Glockner G."/>
            <person name="John U."/>
            <person name="Richards T."/>
            <person name="Worden A.Z."/>
            <person name="Zhang X."/>
            <person name="Grigoriev I.V."/>
            <person name="Allen A.E."/>
            <person name="Bidle K."/>
            <person name="Borodovsky M."/>
            <person name="Bowler C."/>
            <person name="Brownlee C."/>
            <person name="Cock J.M."/>
            <person name="Elias M."/>
            <person name="Gladyshev V.N."/>
            <person name="Groth M."/>
            <person name="Guda C."/>
            <person name="Hadaegh A."/>
            <person name="Iglesias-Rodriguez M.D."/>
            <person name="Jenkins J."/>
            <person name="Jones B.M."/>
            <person name="Lawson T."/>
            <person name="Leese F."/>
            <person name="Lindquist E."/>
            <person name="Lobanov A."/>
            <person name="Lomsadze A."/>
            <person name="Malik S.B."/>
            <person name="Marsh M.E."/>
            <person name="Mackinder L."/>
            <person name="Mock T."/>
            <person name="Mueller-Roeber B."/>
            <person name="Pagarete A."/>
            <person name="Parker M."/>
            <person name="Probert I."/>
            <person name="Quesneville H."/>
            <person name="Raines C."/>
            <person name="Rensing S.A."/>
            <person name="Riano-Pachon D.M."/>
            <person name="Richier S."/>
            <person name="Rokitta S."/>
            <person name="Shiraiwa Y."/>
            <person name="Soanes D.M."/>
            <person name="van der Giezen M."/>
            <person name="Wahlund T.M."/>
            <person name="Williams B."/>
            <person name="Wilson W."/>
            <person name="Wolfe G."/>
            <person name="Wurch L.L."/>
        </authorList>
    </citation>
    <scope>NUCLEOTIDE SEQUENCE</scope>
</reference>
<dbReference type="GO" id="GO:0034599">
    <property type="term" value="P:cellular response to oxidative stress"/>
    <property type="evidence" value="ECO:0007669"/>
    <property type="project" value="TreeGrafter"/>
</dbReference>
<dbReference type="GeneID" id="17285288"/>
<dbReference type="PROSITE" id="PS51354">
    <property type="entry name" value="GLUTAREDOXIN_2"/>
    <property type="match status" value="1"/>
</dbReference>
<evidence type="ECO:0008006" key="3">
    <source>
        <dbReference type="Google" id="ProtNLM"/>
    </source>
</evidence>
<dbReference type="PROSITE" id="PS00195">
    <property type="entry name" value="GLUTAREDOXIN_1"/>
    <property type="match status" value="1"/>
</dbReference>
<dbReference type="STRING" id="2903.R1DY27"/>
<dbReference type="KEGG" id="ehx:EMIHUDRAFT_243078"/>
<organism evidence="1 2">
    <name type="scientific">Emiliania huxleyi (strain CCMP1516)</name>
    <dbReference type="NCBI Taxonomy" id="280463"/>
    <lineage>
        <taxon>Eukaryota</taxon>
        <taxon>Haptista</taxon>
        <taxon>Haptophyta</taxon>
        <taxon>Prymnesiophyceae</taxon>
        <taxon>Isochrysidales</taxon>
        <taxon>Noelaerhabdaceae</taxon>
        <taxon>Emiliania</taxon>
    </lineage>
</organism>
<dbReference type="RefSeq" id="XP_005771678.1">
    <property type="nucleotide sequence ID" value="XM_005771621.1"/>
</dbReference>
<accession>A0A0D3J6W4</accession>
<dbReference type="EnsemblProtists" id="EOD40017">
    <property type="protein sequence ID" value="EOD40017"/>
    <property type="gene ID" value="EMIHUDRAFT_223249"/>
</dbReference>
<dbReference type="InterPro" id="IPR036249">
    <property type="entry name" value="Thioredoxin-like_sf"/>
</dbReference>